<gene>
    <name evidence="1" type="ORF">MYCGRDRAFT_97937</name>
</gene>
<dbReference type="KEGG" id="ztr:MYCGRDRAFT_97937"/>
<proteinExistence type="predicted"/>
<sequence length="195" mass="20784">MVDFVDGDDDEDEVVVVCEFMLRRSSEEVKTIGAASLRAKTSASNHVPRSIMPPHLLVTDYDDARTLEPPAHGDKSFPEHAPRVLIASALSTASSASHRLAATLGQAPADDVPTSSHDRCPVTIAATNACGGGQCRLDVRHPKTSIPDSTLDEARPTTHPAPCKVSICPSTNTWHDLIGPASRDHPSFSTTDSQI</sequence>
<dbReference type="Proteomes" id="UP000008062">
    <property type="component" value="Chromosome 19"/>
</dbReference>
<dbReference type="EMBL" id="CM001214">
    <property type="protein sequence ID" value="EGP82036.1"/>
    <property type="molecule type" value="Genomic_DNA"/>
</dbReference>
<dbReference type="RefSeq" id="XP_003847060.1">
    <property type="nucleotide sequence ID" value="XM_003847012.1"/>
</dbReference>
<name>F9XRU4_ZYMTI</name>
<dbReference type="HOGENOM" id="CLU_1397338_0_0_1"/>
<keyword evidence="2" id="KW-1185">Reference proteome</keyword>
<evidence type="ECO:0000313" key="1">
    <source>
        <dbReference type="EMBL" id="EGP82036.1"/>
    </source>
</evidence>
<dbReference type="InParanoid" id="F9XRU4"/>
<dbReference type="GeneID" id="13399245"/>
<reference evidence="1 2" key="1">
    <citation type="journal article" date="2011" name="PLoS Genet.">
        <title>Finished genome of the fungal wheat pathogen Mycosphaerella graminicola reveals dispensome structure, chromosome plasticity, and stealth pathogenesis.</title>
        <authorList>
            <person name="Goodwin S.B."/>
            <person name="Ben M'barek S."/>
            <person name="Dhillon B."/>
            <person name="Wittenberg A.H.J."/>
            <person name="Crane C.F."/>
            <person name="Hane J.K."/>
            <person name="Foster A.J."/>
            <person name="Van der Lee T.A.J."/>
            <person name="Grimwood J."/>
            <person name="Aerts A."/>
            <person name="Antoniw J."/>
            <person name="Bailey A."/>
            <person name="Bluhm B."/>
            <person name="Bowler J."/>
            <person name="Bristow J."/>
            <person name="van der Burgt A."/>
            <person name="Canto-Canche B."/>
            <person name="Churchill A.C.L."/>
            <person name="Conde-Ferraez L."/>
            <person name="Cools H.J."/>
            <person name="Coutinho P.M."/>
            <person name="Csukai M."/>
            <person name="Dehal P."/>
            <person name="De Wit P."/>
            <person name="Donzelli B."/>
            <person name="van de Geest H.C."/>
            <person name="van Ham R.C.H.J."/>
            <person name="Hammond-Kosack K.E."/>
            <person name="Henrissat B."/>
            <person name="Kilian A."/>
            <person name="Kobayashi A.K."/>
            <person name="Koopmann E."/>
            <person name="Kourmpetis Y."/>
            <person name="Kuzniar A."/>
            <person name="Lindquist E."/>
            <person name="Lombard V."/>
            <person name="Maliepaard C."/>
            <person name="Martins N."/>
            <person name="Mehrabi R."/>
            <person name="Nap J.P.H."/>
            <person name="Ponomarenko A."/>
            <person name="Rudd J.J."/>
            <person name="Salamov A."/>
            <person name="Schmutz J."/>
            <person name="Schouten H.J."/>
            <person name="Shapiro H."/>
            <person name="Stergiopoulos I."/>
            <person name="Torriani S.F.F."/>
            <person name="Tu H."/>
            <person name="de Vries R.P."/>
            <person name="Waalwijk C."/>
            <person name="Ware S.B."/>
            <person name="Wiebenga A."/>
            <person name="Zwiers L.-H."/>
            <person name="Oliver R.P."/>
            <person name="Grigoriev I.V."/>
            <person name="Kema G.H.J."/>
        </authorList>
    </citation>
    <scope>NUCLEOTIDE SEQUENCE [LARGE SCALE GENOMIC DNA]</scope>
    <source>
        <strain evidence="2">CBS 115943 / IPO323</strain>
    </source>
</reference>
<organism evidence="1 2">
    <name type="scientific">Zymoseptoria tritici (strain CBS 115943 / IPO323)</name>
    <name type="common">Speckled leaf blotch fungus</name>
    <name type="synonym">Septoria tritici</name>
    <dbReference type="NCBI Taxonomy" id="336722"/>
    <lineage>
        <taxon>Eukaryota</taxon>
        <taxon>Fungi</taxon>
        <taxon>Dikarya</taxon>
        <taxon>Ascomycota</taxon>
        <taxon>Pezizomycotina</taxon>
        <taxon>Dothideomycetes</taxon>
        <taxon>Dothideomycetidae</taxon>
        <taxon>Mycosphaerellales</taxon>
        <taxon>Mycosphaerellaceae</taxon>
        <taxon>Zymoseptoria</taxon>
    </lineage>
</organism>
<dbReference type="AlphaFoldDB" id="F9XRU4"/>
<evidence type="ECO:0000313" key="2">
    <source>
        <dbReference type="Proteomes" id="UP000008062"/>
    </source>
</evidence>
<accession>F9XRU4</accession>
<protein>
    <submittedName>
        <fullName evidence="1">Uncharacterized protein</fullName>
    </submittedName>
</protein>